<dbReference type="InterPro" id="IPR033892">
    <property type="entry name" value="FNR_bac"/>
</dbReference>
<proteinExistence type="inferred from homology"/>
<dbReference type="Pfam" id="PF00175">
    <property type="entry name" value="NAD_binding_1"/>
    <property type="match status" value="1"/>
</dbReference>
<comment type="catalytic activity">
    <reaction evidence="4">
        <text>2 reduced [2Fe-2S]-[ferredoxin] + NADP(+) + H(+) = 2 oxidized [2Fe-2S]-[ferredoxin] + NADPH</text>
        <dbReference type="Rhea" id="RHEA:20125"/>
        <dbReference type="Rhea" id="RHEA-COMP:10000"/>
        <dbReference type="Rhea" id="RHEA-COMP:10001"/>
        <dbReference type="ChEBI" id="CHEBI:15378"/>
        <dbReference type="ChEBI" id="CHEBI:33737"/>
        <dbReference type="ChEBI" id="CHEBI:33738"/>
        <dbReference type="ChEBI" id="CHEBI:57783"/>
        <dbReference type="ChEBI" id="CHEBI:58349"/>
        <dbReference type="EC" id="1.18.1.2"/>
    </reaction>
</comment>
<evidence type="ECO:0000256" key="3">
    <source>
        <dbReference type="ARBA" id="ARBA00022741"/>
    </source>
</evidence>
<dbReference type="GO" id="GO:0034599">
    <property type="term" value="P:cellular response to oxidative stress"/>
    <property type="evidence" value="ECO:0007669"/>
    <property type="project" value="TreeGrafter"/>
</dbReference>
<feature type="domain" description="FAD-binding FR-type" evidence="5">
    <location>
        <begin position="5"/>
        <end position="111"/>
    </location>
</feature>
<dbReference type="InterPro" id="IPR039261">
    <property type="entry name" value="FNR_nucleotide-bd"/>
</dbReference>
<keyword evidence="7" id="KW-1185">Reference proteome</keyword>
<dbReference type="GO" id="GO:0042167">
    <property type="term" value="P:heme catabolic process"/>
    <property type="evidence" value="ECO:0007669"/>
    <property type="project" value="TreeGrafter"/>
</dbReference>
<evidence type="ECO:0000256" key="1">
    <source>
        <dbReference type="ARBA" id="ARBA00008312"/>
    </source>
</evidence>
<name>A0A4Q1HQ43_9BURK</name>
<dbReference type="AlphaFoldDB" id="A0A4Q1HQ43"/>
<dbReference type="OrthoDB" id="9784483at2"/>
<evidence type="ECO:0000313" key="6">
    <source>
        <dbReference type="EMBL" id="RXN93194.1"/>
    </source>
</evidence>
<dbReference type="Gene3D" id="3.40.50.80">
    <property type="entry name" value="Nucleotide-binding domain of ferredoxin-NADP reductase (FNR) module"/>
    <property type="match status" value="1"/>
</dbReference>
<accession>A0A4Q1HQ43</accession>
<dbReference type="PANTHER" id="PTHR47878:SF2">
    <property type="entry name" value="OXIDOREDUCTASE FAD_NAD(P)-BINDING DOMAIN PROTEIN"/>
    <property type="match status" value="1"/>
</dbReference>
<dbReference type="SUPFAM" id="SSF63380">
    <property type="entry name" value="Riboflavin synthase domain-like"/>
    <property type="match status" value="1"/>
</dbReference>
<evidence type="ECO:0000256" key="4">
    <source>
        <dbReference type="ARBA" id="ARBA00047776"/>
    </source>
</evidence>
<sequence length="297" mass="32702">MTDVSKYTRQTVTEVRSWVPGKLFSLRVTRDPAYLFKAGQFARVGLPAADDPDGPPTLWRAYSMVSGPLEDALEFYSIVVPEGEFSPRLAQLRVGDNLYVEKTPYGFLTIDRFFPAATSSAPPEAAALEAPTAAPAAGATLATRETKPDLWLLATGTGLSAYLSILRDPATWTSFRRIIVVHGVRRAEELAYREEIESWSRQPEFAPIYRADPRKLIYLAIATREALPGMPSERLTTLIADGRLEQLAGERLDPKSAKVMLCGNPDMLSAARKLLGEMGFAPGRRGIPGNLAVENYW</sequence>
<evidence type="ECO:0000256" key="2">
    <source>
        <dbReference type="ARBA" id="ARBA00013223"/>
    </source>
</evidence>
<dbReference type="RefSeq" id="WP_129149150.1">
    <property type="nucleotide sequence ID" value="NZ_JBHSDO010000006.1"/>
</dbReference>
<keyword evidence="3" id="KW-0547">Nucleotide-binding</keyword>
<dbReference type="EC" id="1.18.1.2" evidence="2"/>
<organism evidence="6 7">
    <name type="scientific">Achromobacter aloeverae</name>
    <dbReference type="NCBI Taxonomy" id="1750518"/>
    <lineage>
        <taxon>Bacteria</taxon>
        <taxon>Pseudomonadati</taxon>
        <taxon>Pseudomonadota</taxon>
        <taxon>Betaproteobacteria</taxon>
        <taxon>Burkholderiales</taxon>
        <taxon>Alcaligenaceae</taxon>
        <taxon>Achromobacter</taxon>
    </lineage>
</organism>
<reference evidence="6 7" key="1">
    <citation type="journal article" date="2017" name="Int. J. Syst. Evol. Microbiol.">
        <title>Achromobacter aloeverae sp. nov., isolated from the root of Aloe vera (L.) Burm.f.</title>
        <authorList>
            <person name="Kuncharoen N."/>
            <person name="Muramatsu Y."/>
            <person name="Shibata C."/>
            <person name="Kamakura Y."/>
            <person name="Nakagawa Y."/>
            <person name="Tanasupawat S."/>
        </authorList>
    </citation>
    <scope>NUCLEOTIDE SEQUENCE [LARGE SCALE GENOMIC DNA]</scope>
    <source>
        <strain evidence="6 7">AVA-1</strain>
    </source>
</reference>
<dbReference type="EMBL" id="PYAL01000001">
    <property type="protein sequence ID" value="RXN93194.1"/>
    <property type="molecule type" value="Genomic_DNA"/>
</dbReference>
<dbReference type="InterPro" id="IPR051930">
    <property type="entry name" value="FNR_type-1"/>
</dbReference>
<dbReference type="SUPFAM" id="SSF52343">
    <property type="entry name" value="Ferredoxin reductase-like, C-terminal NADP-linked domain"/>
    <property type="match status" value="1"/>
</dbReference>
<dbReference type="InterPro" id="IPR017938">
    <property type="entry name" value="Riboflavin_synthase-like_b-brl"/>
</dbReference>
<dbReference type="InterPro" id="IPR017927">
    <property type="entry name" value="FAD-bd_FR_type"/>
</dbReference>
<dbReference type="PANTHER" id="PTHR47878">
    <property type="entry name" value="OXIDOREDUCTASE FAD/NAD(P)-BINDING DOMAIN PROTEIN"/>
    <property type="match status" value="1"/>
</dbReference>
<gene>
    <name evidence="6" type="ORF">C7R54_05675</name>
</gene>
<protein>
    <recommendedName>
        <fullName evidence="2">ferredoxin--NADP(+) reductase</fullName>
        <ecNumber evidence="2">1.18.1.2</ecNumber>
    </recommendedName>
</protein>
<evidence type="ECO:0000259" key="5">
    <source>
        <dbReference type="PROSITE" id="PS51384"/>
    </source>
</evidence>
<dbReference type="Gene3D" id="2.40.30.10">
    <property type="entry name" value="Translation factors"/>
    <property type="match status" value="1"/>
</dbReference>
<dbReference type="GO" id="GO:0004324">
    <property type="term" value="F:ferredoxin-NADP+ reductase activity"/>
    <property type="evidence" value="ECO:0007669"/>
    <property type="project" value="UniProtKB-EC"/>
</dbReference>
<comment type="caution">
    <text evidence="6">The sequence shown here is derived from an EMBL/GenBank/DDBJ whole genome shotgun (WGS) entry which is preliminary data.</text>
</comment>
<evidence type="ECO:0000313" key="7">
    <source>
        <dbReference type="Proteomes" id="UP000290849"/>
    </source>
</evidence>
<dbReference type="Proteomes" id="UP000290849">
    <property type="component" value="Unassembled WGS sequence"/>
</dbReference>
<dbReference type="InterPro" id="IPR001433">
    <property type="entry name" value="OxRdtase_FAD/NAD-bd"/>
</dbReference>
<dbReference type="GO" id="GO:0000166">
    <property type="term" value="F:nucleotide binding"/>
    <property type="evidence" value="ECO:0007669"/>
    <property type="project" value="UniProtKB-KW"/>
</dbReference>
<dbReference type="PROSITE" id="PS51384">
    <property type="entry name" value="FAD_FR"/>
    <property type="match status" value="1"/>
</dbReference>
<dbReference type="CDD" id="cd06195">
    <property type="entry name" value="FNR1"/>
    <property type="match status" value="1"/>
</dbReference>
<comment type="similarity">
    <text evidence="1">Belongs to the ferredoxin--NADP reductase type 1 family.</text>
</comment>